<dbReference type="GO" id="GO:0005524">
    <property type="term" value="F:ATP binding"/>
    <property type="evidence" value="ECO:0007669"/>
    <property type="project" value="UniProtKB-KW"/>
</dbReference>
<evidence type="ECO:0000313" key="15">
    <source>
        <dbReference type="EMBL" id="EEF59995.1"/>
    </source>
</evidence>
<dbReference type="PANTHER" id="PTHR45569:SF1">
    <property type="entry name" value="SENSOR PROTEIN KDPD"/>
    <property type="match status" value="1"/>
</dbReference>
<dbReference type="InterPro" id="IPR005467">
    <property type="entry name" value="His_kinase_dom"/>
</dbReference>
<evidence type="ECO:0000256" key="3">
    <source>
        <dbReference type="ARBA" id="ARBA00012438"/>
    </source>
</evidence>
<evidence type="ECO:0000256" key="13">
    <source>
        <dbReference type="SAM" id="Phobius"/>
    </source>
</evidence>
<comment type="subcellular location">
    <subcellularLocation>
        <location evidence="2">Membrane</location>
        <topology evidence="2">Multi-pass membrane protein</topology>
    </subcellularLocation>
</comment>
<comment type="catalytic activity">
    <reaction evidence="1">
        <text>ATP + protein L-histidine = ADP + protein N-phospho-L-histidine.</text>
        <dbReference type="EC" id="2.7.13.3"/>
    </reaction>
</comment>
<dbReference type="InterPro" id="IPR036890">
    <property type="entry name" value="HATPase_C_sf"/>
</dbReference>
<dbReference type="Proteomes" id="UP000003688">
    <property type="component" value="Unassembled WGS sequence"/>
</dbReference>
<evidence type="ECO:0000256" key="12">
    <source>
        <dbReference type="ARBA" id="ARBA00023136"/>
    </source>
</evidence>
<dbReference type="InterPro" id="IPR027417">
    <property type="entry name" value="P-loop_NTPase"/>
</dbReference>
<dbReference type="PROSITE" id="PS50109">
    <property type="entry name" value="HIS_KIN"/>
    <property type="match status" value="1"/>
</dbReference>
<dbReference type="Pfam" id="PF13492">
    <property type="entry name" value="GAF_3"/>
    <property type="match status" value="1"/>
</dbReference>
<dbReference type="InterPro" id="IPR038318">
    <property type="entry name" value="KdpD_sf"/>
</dbReference>
<dbReference type="SUPFAM" id="SSF55781">
    <property type="entry name" value="GAF domain-like"/>
    <property type="match status" value="1"/>
</dbReference>
<dbReference type="InterPro" id="IPR004358">
    <property type="entry name" value="Sig_transdc_His_kin-like_C"/>
</dbReference>
<keyword evidence="9" id="KW-0067">ATP-binding</keyword>
<dbReference type="AlphaFoldDB" id="B9XJD4"/>
<dbReference type="Pfam" id="PF02518">
    <property type="entry name" value="HATPase_c"/>
    <property type="match status" value="1"/>
</dbReference>
<evidence type="ECO:0000256" key="9">
    <source>
        <dbReference type="ARBA" id="ARBA00022840"/>
    </source>
</evidence>
<name>B9XJD4_PEDPL</name>
<sequence length="859" mass="94497">MAPGVGKTYAMLQSARKEKDAGRDVVIGWVETHDSKETAELMQDLPLLAPRYATSDGVSVAQLDLETLLARRPQLALVDDLAHANVVDARHRKRYQDVLELLDAGIDVFTTLSVQHVASRADTVQQITGATVRDMVPDSVLDSAEIELIDISPGKLLERLSETTLRLSDYSQLAQSDFFRPGNLMALREMTLRLVAERVGQGVHDYMKTMQIQGPWKSGHRLLVAVGPNALAEQLIRWTRRLADSLNSPWIALYVEVPRPLNQEVQSRVTRNLSLARDLGAEVITTTDADVVKGLLRVAMQHNVTQVIVGEPLDVHGRKFSHSESIVRRLISESGEIDIHVVRADHGTPGKLSRQWKRLDRAPWKQYLAAIGAVLAVTLAAFLFTPLIGVHSTALIFLLTVVVLALFVQRGPSLLAAAMSAILWDYFFLPPVFAFRVSHIEDGMLLGMYFVVALVLGQLTARIRAQEEAERQREERATALYLLTRELAEGNNLDQMLQKMVRQMESVFKAQIAVLLQDPPNRLSRQAHSASAFQLSEPEHRVACWAFEHAQPAGAFTDNLPVADALYVPLTTATGTVGVMGLRFSQSFPPTMHQRTLLNTFSQQIALALDRLRLQQVSEKSKILAESERLTKTLLNSISHEIRTPIAAIQSAASNLVELNDAPLSEPQQSMVGEIQEATDRLNRLVGNVLEITRIESGHVKPRLSLCDVNDLVHVCIKETRKQLARHGVTVDLQPHLPLVPMDFVLIQQALSNLLSNAALHTRAGTSVRLTARVEQTEFVLSVADQGAGIPAEALPRIFDKFYRAPNAPAGGTGLGLSLVKGFVEAHGGSVLAQNDPKGGAIFAIRLPINQSPSNQPAL</sequence>
<keyword evidence="15" id="KW-0406">Ion transport</keyword>
<keyword evidence="8 15" id="KW-0418">Kinase</keyword>
<dbReference type="InterPro" id="IPR025201">
    <property type="entry name" value="KdpD_TM"/>
</dbReference>
<evidence type="ECO:0000313" key="16">
    <source>
        <dbReference type="Proteomes" id="UP000003688"/>
    </source>
</evidence>
<dbReference type="EC" id="2.7.13.3" evidence="3"/>
<protein>
    <recommendedName>
        <fullName evidence="3">histidine kinase</fullName>
        <ecNumber evidence="3">2.7.13.3</ecNumber>
    </recommendedName>
</protein>
<keyword evidence="11" id="KW-0902">Two-component regulatory system</keyword>
<accession>B9XJD4</accession>
<dbReference type="InterPro" id="IPR003594">
    <property type="entry name" value="HATPase_dom"/>
</dbReference>
<keyword evidence="4" id="KW-0597">Phosphoprotein</keyword>
<dbReference type="Pfam" id="PF13493">
    <property type="entry name" value="DUF4118"/>
    <property type="match status" value="1"/>
</dbReference>
<feature type="transmembrane region" description="Helical" evidence="13">
    <location>
        <begin position="390"/>
        <end position="408"/>
    </location>
</feature>
<keyword evidence="5" id="KW-0808">Transferase</keyword>
<dbReference type="SMART" id="SM00387">
    <property type="entry name" value="HATPase_c"/>
    <property type="match status" value="1"/>
</dbReference>
<dbReference type="Pfam" id="PF00512">
    <property type="entry name" value="HisKA"/>
    <property type="match status" value="1"/>
</dbReference>
<evidence type="ECO:0000256" key="1">
    <source>
        <dbReference type="ARBA" id="ARBA00000085"/>
    </source>
</evidence>
<feature type="domain" description="Histidine kinase" evidence="14">
    <location>
        <begin position="637"/>
        <end position="851"/>
    </location>
</feature>
<evidence type="ECO:0000256" key="2">
    <source>
        <dbReference type="ARBA" id="ARBA00004141"/>
    </source>
</evidence>
<keyword evidence="12 13" id="KW-0472">Membrane</keyword>
<dbReference type="PRINTS" id="PR00344">
    <property type="entry name" value="BCTRLSENSOR"/>
</dbReference>
<dbReference type="SUPFAM" id="SSF52402">
    <property type="entry name" value="Adenine nucleotide alpha hydrolases-like"/>
    <property type="match status" value="1"/>
</dbReference>
<keyword evidence="15" id="KW-0407">Ion channel</keyword>
<proteinExistence type="predicted"/>
<dbReference type="InterPro" id="IPR003018">
    <property type="entry name" value="GAF"/>
</dbReference>
<dbReference type="SMART" id="SM00388">
    <property type="entry name" value="HisKA"/>
    <property type="match status" value="1"/>
</dbReference>
<dbReference type="InterPro" id="IPR052023">
    <property type="entry name" value="Histidine_kinase_KdpD"/>
</dbReference>
<feature type="transmembrane region" description="Helical" evidence="13">
    <location>
        <begin position="367"/>
        <end position="384"/>
    </location>
</feature>
<evidence type="ECO:0000256" key="6">
    <source>
        <dbReference type="ARBA" id="ARBA00022692"/>
    </source>
</evidence>
<evidence type="ECO:0000256" key="7">
    <source>
        <dbReference type="ARBA" id="ARBA00022741"/>
    </source>
</evidence>
<comment type="caution">
    <text evidence="15">The sequence shown here is derived from an EMBL/GenBank/DDBJ whole genome shotgun (WGS) entry which is preliminary data.</text>
</comment>
<keyword evidence="6 13" id="KW-0812">Transmembrane</keyword>
<reference evidence="15 16" key="1">
    <citation type="journal article" date="2011" name="J. Bacteriol.">
        <title>Genome sequence of 'Pedosphaera parvula' Ellin514, an aerobic Verrucomicrobial isolate from pasture soil.</title>
        <authorList>
            <person name="Kant R."/>
            <person name="van Passel M.W."/>
            <person name="Sangwan P."/>
            <person name="Palva A."/>
            <person name="Lucas S."/>
            <person name="Copeland A."/>
            <person name="Lapidus A."/>
            <person name="Glavina Del Rio T."/>
            <person name="Dalin E."/>
            <person name="Tice H."/>
            <person name="Bruce D."/>
            <person name="Goodwin L."/>
            <person name="Pitluck S."/>
            <person name="Chertkov O."/>
            <person name="Larimer F.W."/>
            <person name="Land M.L."/>
            <person name="Hauser L."/>
            <person name="Brettin T.S."/>
            <person name="Detter J.C."/>
            <person name="Han S."/>
            <person name="de Vos W.M."/>
            <person name="Janssen P.H."/>
            <person name="Smidt H."/>
        </authorList>
    </citation>
    <scope>NUCLEOTIDE SEQUENCE [LARGE SCALE GENOMIC DNA]</scope>
    <source>
        <strain evidence="15 16">Ellin514</strain>
    </source>
</reference>
<dbReference type="GO" id="GO:0000155">
    <property type="term" value="F:phosphorelay sensor kinase activity"/>
    <property type="evidence" value="ECO:0007669"/>
    <property type="project" value="InterPro"/>
</dbReference>
<evidence type="ECO:0000256" key="10">
    <source>
        <dbReference type="ARBA" id="ARBA00022989"/>
    </source>
</evidence>
<keyword evidence="16" id="KW-1185">Reference proteome</keyword>
<evidence type="ECO:0000259" key="14">
    <source>
        <dbReference type="PROSITE" id="PS50109"/>
    </source>
</evidence>
<dbReference type="InterPro" id="IPR003661">
    <property type="entry name" value="HisK_dim/P_dom"/>
</dbReference>
<organism evidence="15 16">
    <name type="scientific">Pedosphaera parvula (strain Ellin514)</name>
    <dbReference type="NCBI Taxonomy" id="320771"/>
    <lineage>
        <taxon>Bacteria</taxon>
        <taxon>Pseudomonadati</taxon>
        <taxon>Verrucomicrobiota</taxon>
        <taxon>Pedosphaerae</taxon>
        <taxon>Pedosphaerales</taxon>
        <taxon>Pedosphaeraceae</taxon>
        <taxon>Pedosphaera</taxon>
    </lineage>
</organism>
<dbReference type="CDD" id="cd00075">
    <property type="entry name" value="HATPase"/>
    <property type="match status" value="1"/>
</dbReference>
<feature type="transmembrane region" description="Helical" evidence="13">
    <location>
        <begin position="415"/>
        <end position="437"/>
    </location>
</feature>
<dbReference type="SUPFAM" id="SSF47384">
    <property type="entry name" value="Homodimeric domain of signal transducing histidine kinase"/>
    <property type="match status" value="1"/>
</dbReference>
<keyword evidence="15" id="KW-0813">Transport</keyword>
<dbReference type="STRING" id="320771.Cflav_PD3054"/>
<evidence type="ECO:0000256" key="11">
    <source>
        <dbReference type="ARBA" id="ARBA00023012"/>
    </source>
</evidence>
<keyword evidence="7" id="KW-0547">Nucleotide-binding</keyword>
<evidence type="ECO:0000256" key="5">
    <source>
        <dbReference type="ARBA" id="ARBA00022679"/>
    </source>
</evidence>
<dbReference type="InterPro" id="IPR036097">
    <property type="entry name" value="HisK_dim/P_sf"/>
</dbReference>
<dbReference type="GO" id="GO:0034220">
    <property type="term" value="P:monoatomic ion transmembrane transport"/>
    <property type="evidence" value="ECO:0007669"/>
    <property type="project" value="UniProtKB-KW"/>
</dbReference>
<gene>
    <name evidence="15" type="ORF">Cflav_PD3054</name>
</gene>
<dbReference type="GO" id="GO:0005886">
    <property type="term" value="C:plasma membrane"/>
    <property type="evidence" value="ECO:0007669"/>
    <property type="project" value="TreeGrafter"/>
</dbReference>
<dbReference type="Gene3D" id="3.30.450.40">
    <property type="match status" value="1"/>
</dbReference>
<dbReference type="Gene3D" id="3.30.565.10">
    <property type="entry name" value="Histidine kinase-like ATPase, C-terminal domain"/>
    <property type="match status" value="1"/>
</dbReference>
<evidence type="ECO:0000256" key="8">
    <source>
        <dbReference type="ARBA" id="ARBA00022777"/>
    </source>
</evidence>
<dbReference type="CDD" id="cd01987">
    <property type="entry name" value="USP_KdpD-like"/>
    <property type="match status" value="1"/>
</dbReference>
<dbReference type="Gene3D" id="1.20.120.620">
    <property type="entry name" value="Backbone structure of the membrane domain of e. Coli histidine kinase receptor kdpd"/>
    <property type="match status" value="1"/>
</dbReference>
<dbReference type="EMBL" id="ABOX02000021">
    <property type="protein sequence ID" value="EEF59995.1"/>
    <property type="molecule type" value="Genomic_DNA"/>
</dbReference>
<dbReference type="PANTHER" id="PTHR45569">
    <property type="entry name" value="SENSOR PROTEIN KDPD"/>
    <property type="match status" value="1"/>
</dbReference>
<dbReference type="Pfam" id="PF02702">
    <property type="entry name" value="KdpD"/>
    <property type="match status" value="1"/>
</dbReference>
<dbReference type="SUPFAM" id="SSF55874">
    <property type="entry name" value="ATPase domain of HSP90 chaperone/DNA topoisomerase II/histidine kinase"/>
    <property type="match status" value="1"/>
</dbReference>
<dbReference type="CDD" id="cd00082">
    <property type="entry name" value="HisKA"/>
    <property type="match status" value="1"/>
</dbReference>
<dbReference type="InterPro" id="IPR029016">
    <property type="entry name" value="GAF-like_dom_sf"/>
</dbReference>
<evidence type="ECO:0000256" key="4">
    <source>
        <dbReference type="ARBA" id="ARBA00022553"/>
    </source>
</evidence>
<dbReference type="Gene3D" id="3.40.50.300">
    <property type="entry name" value="P-loop containing nucleotide triphosphate hydrolases"/>
    <property type="match status" value="1"/>
</dbReference>
<dbReference type="Gene3D" id="1.10.287.130">
    <property type="match status" value="1"/>
</dbReference>
<dbReference type="InterPro" id="IPR003852">
    <property type="entry name" value="Sig_transdc_His_kinase_KdpD_N"/>
</dbReference>
<keyword evidence="10 13" id="KW-1133">Transmembrane helix</keyword>